<organism evidence="1 2">
    <name type="scientific">Streptomyces katsurahamanus</name>
    <dbReference type="NCBI Taxonomy" id="2577098"/>
    <lineage>
        <taxon>Bacteria</taxon>
        <taxon>Bacillati</taxon>
        <taxon>Actinomycetota</taxon>
        <taxon>Actinomycetes</taxon>
        <taxon>Kitasatosporales</taxon>
        <taxon>Streptomycetaceae</taxon>
        <taxon>Streptomyces</taxon>
    </lineage>
</organism>
<proteinExistence type="predicted"/>
<comment type="caution">
    <text evidence="1">The sequence shown here is derived from an EMBL/GenBank/DDBJ whole genome shotgun (WGS) entry which is preliminary data.</text>
</comment>
<evidence type="ECO:0008006" key="3">
    <source>
        <dbReference type="Google" id="ProtNLM"/>
    </source>
</evidence>
<dbReference type="RefSeq" id="WP_323372336.1">
    <property type="nucleotide sequence ID" value="NZ_VDEQ01000317.1"/>
</dbReference>
<feature type="non-terminal residue" evidence="1">
    <location>
        <position position="406"/>
    </location>
</feature>
<protein>
    <recommendedName>
        <fullName evidence="3">Lipoprotein</fullName>
    </recommendedName>
</protein>
<evidence type="ECO:0000313" key="2">
    <source>
        <dbReference type="Proteomes" id="UP000460558"/>
    </source>
</evidence>
<dbReference type="PROSITE" id="PS51257">
    <property type="entry name" value="PROKAR_LIPOPROTEIN"/>
    <property type="match status" value="1"/>
</dbReference>
<evidence type="ECO:0000313" key="1">
    <source>
        <dbReference type="EMBL" id="MQS39267.1"/>
    </source>
</evidence>
<gene>
    <name evidence="1" type="ORF">FFZ77_27915</name>
</gene>
<sequence>MADHRRAGHAAARAATGLVLAVVLLAPALLSGCAPPGVADPAADEVQRVLDARAAAVLARDERAYLAGIEPGSAELYSTERRRFRDMADVPFGSWEYRLGAVDRDGDRAVAGAELRYRLSGYDSAPVTAEREISLERHDGRWYVADDRPAEGAAEQLWQQGEVEAVRGERSLVLAVGQDPARVRALARAADRSVPAVTDAWPSPWAGRVVVLVPETLEAMGELLGAPAAGYGGIAAVTTGETGVSGPGPADRVIVNPAAYGALGEFGKEVVLTHETTHVATRAYTSPATPMWLSEGFADWAAYRDTGRTASQTAPELQRAVRAGDAPARLPDDEDFAFGGDADRLARAYEGGWLACELIAERWGERRLTDFYRAVGRGSEQTGAVENAFAEVLETTPADFTAEWRA</sequence>
<name>A0ABW9P118_9ACTN</name>
<dbReference type="Proteomes" id="UP000460558">
    <property type="component" value="Unassembled WGS sequence"/>
</dbReference>
<keyword evidence="2" id="KW-1185">Reference proteome</keyword>
<accession>A0ABW9P118</accession>
<dbReference type="EMBL" id="VDEQ01000317">
    <property type="protein sequence ID" value="MQS39267.1"/>
    <property type="molecule type" value="Genomic_DNA"/>
</dbReference>
<reference evidence="1 2" key="1">
    <citation type="submission" date="2019-06" db="EMBL/GenBank/DDBJ databases">
        <title>Comparative genomics and metabolomics analyses of clavulanic acid producing Streptomyces species provides insight into specialized metabolism and evolution of beta-lactam biosynthetic gene clusters.</title>
        <authorList>
            <person name="Moore M.A."/>
            <person name="Cruz-Morales P."/>
            <person name="Barona Gomez F."/>
            <person name="Kapil T."/>
        </authorList>
    </citation>
    <scope>NUCLEOTIDE SEQUENCE [LARGE SCALE GENOMIC DNA]</scope>
    <source>
        <strain evidence="1 2">T-272</strain>
    </source>
</reference>